<dbReference type="AlphaFoldDB" id="A0A7G9G501"/>
<protein>
    <recommendedName>
        <fullName evidence="4">M6 family metalloprotease domain-containing protein</fullName>
    </recommendedName>
</protein>
<feature type="compositionally biased region" description="Low complexity" evidence="1">
    <location>
        <begin position="774"/>
        <end position="783"/>
    </location>
</feature>
<gene>
    <name evidence="2" type="ORF">H9Q78_01530</name>
</gene>
<keyword evidence="3" id="KW-1185">Reference proteome</keyword>
<evidence type="ECO:0008006" key="4">
    <source>
        <dbReference type="Google" id="ProtNLM"/>
    </source>
</evidence>
<dbReference type="PANTHER" id="PTHR41775:SF1">
    <property type="entry name" value="PEPTIDASE M6-LIKE DOMAIN-CONTAINING PROTEIN"/>
    <property type="match status" value="1"/>
</dbReference>
<reference evidence="2 3" key="1">
    <citation type="submission" date="2020-08" db="EMBL/GenBank/DDBJ databases">
        <authorList>
            <person name="Liu C."/>
            <person name="Sun Q."/>
        </authorList>
    </citation>
    <scope>NUCLEOTIDE SEQUENCE [LARGE SCALE GENOMIC DNA]</scope>
    <source>
        <strain evidence="2 3">NSJ-38</strain>
    </source>
</reference>
<dbReference type="SUPFAM" id="SSF89372">
    <property type="entry name" value="Fucose-specific lectin"/>
    <property type="match status" value="1"/>
</dbReference>
<dbReference type="Proteomes" id="UP000515823">
    <property type="component" value="Chromosome"/>
</dbReference>
<feature type="region of interest" description="Disordered" evidence="1">
    <location>
        <begin position="767"/>
        <end position="787"/>
    </location>
</feature>
<accession>A0A7G9G501</accession>
<dbReference type="KEGG" id="qdo:H9Q78_01530"/>
<evidence type="ECO:0000313" key="2">
    <source>
        <dbReference type="EMBL" id="QNM05883.1"/>
    </source>
</evidence>
<evidence type="ECO:0000313" key="3">
    <source>
        <dbReference type="Proteomes" id="UP000515823"/>
    </source>
</evidence>
<organism evidence="2 3">
    <name type="scientific">Qiania dongpingensis</name>
    <dbReference type="NCBI Taxonomy" id="2763669"/>
    <lineage>
        <taxon>Bacteria</taxon>
        <taxon>Bacillati</taxon>
        <taxon>Bacillota</taxon>
        <taxon>Clostridia</taxon>
        <taxon>Lachnospirales</taxon>
        <taxon>Lachnospiraceae</taxon>
        <taxon>Qiania</taxon>
    </lineage>
</organism>
<dbReference type="PANTHER" id="PTHR41775">
    <property type="entry name" value="SECRETED PROTEIN-RELATED"/>
    <property type="match status" value="1"/>
</dbReference>
<evidence type="ECO:0000256" key="1">
    <source>
        <dbReference type="SAM" id="MobiDB-lite"/>
    </source>
</evidence>
<dbReference type="RefSeq" id="WP_249303206.1">
    <property type="nucleotide sequence ID" value="NZ_CP060634.1"/>
</dbReference>
<dbReference type="EMBL" id="CP060634">
    <property type="protein sequence ID" value="QNM05883.1"/>
    <property type="molecule type" value="Genomic_DNA"/>
</dbReference>
<proteinExistence type="predicted"/>
<sequence>MKKKFRGTICAAAVLFLGIILSVLVPVESSGQKNGKDESFANVVVFVRFADSPTENFLEDKDSLTDMYGYGTRTERARKFFQDTTYAASLPSYLEAVSYGQFHVKSFFPQDNGTKIIPYTLSKGFSEYQNNSALGEYEIIAELLESGTLSMDSSVNLDYNGDGCVDNLTVVMDTTGRTISDRDGFAYPHKANFDGSQTLNGSYIGAYNVLNVSTAFDDAGTICHEFLHSIGYPDLYVGDDANTDRPVGGWDIMASSMVPLRFPLAYMRSAVSGWLTVDTLKDSGRVTLAPATSPNGSQAYILKTDQSELEFFVVEYRVKGNPIDASYDLRVPGTGLIVYRINTRVERLSNITGEYGVYVHRYDDGSFSQVQLNNLEHSVFADGSTIGNGDMTKGASEGAIVYSDGSNSGITIDGIVTNEDGTVSFDVHYGDTESLDLWKKDAASIPECSSTMMDMVQASDGTIYMLHKSGNAYQVSFLKNGTWEQIGNVLKDGNEPCITLYEGRPVVSLMDPAYKKQSVFLYQDGNWKEVSLPAADFWNKASIVGTDFGLFSVVTGSDNALSVYRYRADTGILEVYMKNLIPSSEYPVQVHLTPGEGAFYLGYRAFGDGELLKSVKVSKDGTVLKSSSGFACEDLTMARSDNGYLYVLARQKGKAEAALFQYDDSSWKGLDSFPIGKSTADMSLLIRGGVPYAAVRSDGQSGTDGKTAVFYRSSDGVWSQLGYYAGNEAPEFAFLYSDEEYIKLVFSYGSGNGGSLAEHKYHSLAPNGGKVEESTSQPSSSESSADDTKLYCSGIYLMEDDGITITAGAVTESNAEHVMYRWEITDERTKQIVYIQDWIEFPFINWKPENTGSYRLHVEVMADNKNVSSELLYNFSSVRISGICQMPNPYGNGFMIGVETNVNPNSNLRYELMILDCTLLAQGKPAWIWSTGQTSIASGKTLWAIWNPKYGYYWTYFRVYNRDGILLDDKCFGFQNI</sequence>
<name>A0A7G9G501_9FIRM</name>